<organism evidence="1 2">
    <name type="scientific">Rubrimonas cliftonensis</name>
    <dbReference type="NCBI Taxonomy" id="89524"/>
    <lineage>
        <taxon>Bacteria</taxon>
        <taxon>Pseudomonadati</taxon>
        <taxon>Pseudomonadota</taxon>
        <taxon>Alphaproteobacteria</taxon>
        <taxon>Rhodobacterales</taxon>
        <taxon>Paracoccaceae</taxon>
        <taxon>Rubrimonas</taxon>
    </lineage>
</organism>
<dbReference type="SUPFAM" id="SSF53335">
    <property type="entry name" value="S-adenosyl-L-methionine-dependent methyltransferases"/>
    <property type="match status" value="1"/>
</dbReference>
<dbReference type="InterPro" id="IPR029063">
    <property type="entry name" value="SAM-dependent_MTases_sf"/>
</dbReference>
<dbReference type="PANTHER" id="PTHR37909:SF1">
    <property type="entry name" value="S-ADENOSYL-L-METHIONINE-DEPENDENT METHYLTRANSFERASES SUPERFAMILY PROTEIN"/>
    <property type="match status" value="1"/>
</dbReference>
<accession>A0A1H3ZCW2</accession>
<reference evidence="1 2" key="1">
    <citation type="submission" date="2016-10" db="EMBL/GenBank/DDBJ databases">
        <authorList>
            <person name="de Groot N.N."/>
        </authorList>
    </citation>
    <scope>NUCLEOTIDE SEQUENCE [LARGE SCALE GENOMIC DNA]</scope>
    <source>
        <strain evidence="1 2">DSM 15345</strain>
    </source>
</reference>
<proteinExistence type="predicted"/>
<dbReference type="PANTHER" id="PTHR37909">
    <property type="entry name" value="S-ADENOSYL-L-METHIONINE-DEPENDENT METHYLTRANSFERASES SUPERFAMILY PROTEIN"/>
    <property type="match status" value="1"/>
</dbReference>
<dbReference type="Proteomes" id="UP000198703">
    <property type="component" value="Unassembled WGS sequence"/>
</dbReference>
<dbReference type="Pfam" id="PF13578">
    <property type="entry name" value="Methyltransf_24"/>
    <property type="match status" value="1"/>
</dbReference>
<keyword evidence="1" id="KW-0808">Transferase</keyword>
<dbReference type="GO" id="GO:0008168">
    <property type="term" value="F:methyltransferase activity"/>
    <property type="evidence" value="ECO:0007669"/>
    <property type="project" value="UniProtKB-KW"/>
</dbReference>
<dbReference type="EMBL" id="FNQM01000003">
    <property type="protein sequence ID" value="SEA21639.1"/>
    <property type="molecule type" value="Genomic_DNA"/>
</dbReference>
<dbReference type="GO" id="GO:0032259">
    <property type="term" value="P:methylation"/>
    <property type="evidence" value="ECO:0007669"/>
    <property type="project" value="UniProtKB-KW"/>
</dbReference>
<gene>
    <name evidence="1" type="ORF">SAMN05444370_103491</name>
</gene>
<dbReference type="OrthoDB" id="7236134at2"/>
<keyword evidence="1" id="KW-0489">Methyltransferase</keyword>
<sequence length="237" mass="26409">MSDGADAPSTPIRDVLNIPNAFDGLQLDPARVDEQGWNSRHPFFDTVIELCRPRLVIELGVWKGMSALYMADVMERLGVDGEILAIDTWLGSSEHLLQERWRASLRHEHGMPTIYRTFLANVMKRGHQNRITPLPMDGASAAVVLQKLGVKAQVIHIDGSHEYAACLADLRAYWSLLDAKGVLIVDDYARWPEVTKATCQFAAEVNRAVFGGTPKALIARNPKLFFDFTAVARIEGR</sequence>
<keyword evidence="2" id="KW-1185">Reference proteome</keyword>
<protein>
    <submittedName>
        <fullName evidence="1">Methyltransferase domain-containing protein</fullName>
    </submittedName>
</protein>
<evidence type="ECO:0000313" key="2">
    <source>
        <dbReference type="Proteomes" id="UP000198703"/>
    </source>
</evidence>
<dbReference type="RefSeq" id="WP_093251327.1">
    <property type="nucleotide sequence ID" value="NZ_FNQM01000003.1"/>
</dbReference>
<dbReference type="AlphaFoldDB" id="A0A1H3ZCW2"/>
<name>A0A1H3ZCW2_9RHOB</name>
<dbReference type="Gene3D" id="3.40.50.150">
    <property type="entry name" value="Vaccinia Virus protein VP39"/>
    <property type="match status" value="1"/>
</dbReference>
<dbReference type="STRING" id="89524.SAMN05444370_103491"/>
<evidence type="ECO:0000313" key="1">
    <source>
        <dbReference type="EMBL" id="SEA21639.1"/>
    </source>
</evidence>